<dbReference type="Pfam" id="PF08984">
    <property type="entry name" value="DUF1858"/>
    <property type="match status" value="1"/>
</dbReference>
<protein>
    <recommendedName>
        <fullName evidence="1">DUF1858 domain-containing protein</fullName>
    </recommendedName>
</protein>
<accession>A0ABX3MYH8</accession>
<dbReference type="PANTHER" id="PTHR39341:SF1">
    <property type="entry name" value="DUF1858 DOMAIN-CONTAINING PROTEIN"/>
    <property type="match status" value="1"/>
</dbReference>
<gene>
    <name evidence="2" type="ORF">BMI91_12105</name>
</gene>
<evidence type="ECO:0000259" key="1">
    <source>
        <dbReference type="Pfam" id="PF08984"/>
    </source>
</evidence>
<comment type="caution">
    <text evidence="2">The sequence shown here is derived from an EMBL/GenBank/DDBJ whole genome shotgun (WGS) entry which is preliminary data.</text>
</comment>
<name>A0ABX3MYH8_9RHOB</name>
<proteinExistence type="predicted"/>
<dbReference type="InterPro" id="IPR023883">
    <property type="entry name" value="CHP03980_redox-disulphide"/>
</dbReference>
<keyword evidence="3" id="KW-1185">Reference proteome</keyword>
<dbReference type="NCBIfam" id="TIGR03980">
    <property type="entry name" value="prismane_assoc"/>
    <property type="match status" value="1"/>
</dbReference>
<feature type="domain" description="DUF1858" evidence="1">
    <location>
        <begin position="8"/>
        <end position="60"/>
    </location>
</feature>
<dbReference type="SUPFAM" id="SSF140683">
    <property type="entry name" value="SP0561-like"/>
    <property type="match status" value="1"/>
</dbReference>
<dbReference type="EMBL" id="MPZV01000002">
    <property type="protein sequence ID" value="OOY24742.1"/>
    <property type="molecule type" value="Genomic_DNA"/>
</dbReference>
<dbReference type="InterPro" id="IPR015077">
    <property type="entry name" value="DUF1858"/>
</dbReference>
<evidence type="ECO:0000313" key="2">
    <source>
        <dbReference type="EMBL" id="OOY24742.1"/>
    </source>
</evidence>
<dbReference type="PANTHER" id="PTHR39341">
    <property type="entry name" value="BSL7085 PROTEIN"/>
    <property type="match status" value="1"/>
</dbReference>
<dbReference type="RefSeq" id="WP_078605053.1">
    <property type="nucleotide sequence ID" value="NZ_MPZV01000002.1"/>
</dbReference>
<reference evidence="2 3" key="1">
    <citation type="submission" date="2016-11" db="EMBL/GenBank/DDBJ databases">
        <title>A multilocus sequence analysis scheme for characterization of bacteria in the genus Thioclava.</title>
        <authorList>
            <person name="Liu Y."/>
            <person name="Shao Z."/>
        </authorList>
    </citation>
    <scope>NUCLEOTIDE SEQUENCE [LARGE SCALE GENOMIC DNA]</scope>
    <source>
        <strain evidence="2 3">TAW-CT134</strain>
    </source>
</reference>
<evidence type="ECO:0000313" key="3">
    <source>
        <dbReference type="Proteomes" id="UP000190787"/>
    </source>
</evidence>
<dbReference type="Proteomes" id="UP000190787">
    <property type="component" value="Unassembled WGS sequence"/>
</dbReference>
<organism evidence="2 3">
    <name type="scientific">Thioclava sediminum</name>
    <dbReference type="NCBI Taxonomy" id="1915319"/>
    <lineage>
        <taxon>Bacteria</taxon>
        <taxon>Pseudomonadati</taxon>
        <taxon>Pseudomonadota</taxon>
        <taxon>Alphaproteobacteria</taxon>
        <taxon>Rhodobacterales</taxon>
        <taxon>Paracoccaceae</taxon>
        <taxon>Thioclava</taxon>
    </lineage>
</organism>
<sequence length="88" mass="9594">MSKASWKNPDATLDALMRDWPATIEVFMRHKMLCVGCLVNPFHTIDDACTEYRLDLDDFIAELDAAIAASIETGAPRPGKSAPGGADR</sequence>
<dbReference type="Gene3D" id="1.10.3910.10">
    <property type="entry name" value="SP0561-like"/>
    <property type="match status" value="1"/>
</dbReference>
<dbReference type="InterPro" id="IPR038062">
    <property type="entry name" value="ScdA-like_N_sf"/>
</dbReference>